<evidence type="ECO:0000313" key="1">
    <source>
        <dbReference type="EMBL" id="MBD3327160.1"/>
    </source>
</evidence>
<dbReference type="AlphaFoldDB" id="A0A9D5JZT0"/>
<proteinExistence type="predicted"/>
<protein>
    <submittedName>
        <fullName evidence="1">Uncharacterized protein</fullName>
    </submittedName>
</protein>
<gene>
    <name evidence="1" type="ORF">GF339_21420</name>
</gene>
<organism evidence="1 2">
    <name type="scientific">candidate division KSB3 bacterium</name>
    <dbReference type="NCBI Taxonomy" id="2044937"/>
    <lineage>
        <taxon>Bacteria</taxon>
        <taxon>candidate division KSB3</taxon>
    </lineage>
</organism>
<accession>A0A9D5JZT0</accession>
<evidence type="ECO:0000313" key="2">
    <source>
        <dbReference type="Proteomes" id="UP000649604"/>
    </source>
</evidence>
<name>A0A9D5JZT0_9BACT</name>
<sequence length="72" mass="8729">MKTYHFKKIVGTDGLIRLSEDPTDVLSDMQRWFADIRTRHPFAAMSKEEILRELRQTRETVWVERHADEFRH</sequence>
<comment type="caution">
    <text evidence="1">The sequence shown here is derived from an EMBL/GenBank/DDBJ whole genome shotgun (WGS) entry which is preliminary data.</text>
</comment>
<dbReference type="EMBL" id="WJJP01000697">
    <property type="protein sequence ID" value="MBD3327160.1"/>
    <property type="molecule type" value="Genomic_DNA"/>
</dbReference>
<reference evidence="1" key="1">
    <citation type="submission" date="2019-11" db="EMBL/GenBank/DDBJ databases">
        <title>Microbial mats filling the niche in hypersaline microbial mats.</title>
        <authorList>
            <person name="Wong H.L."/>
            <person name="Macleod F.I."/>
            <person name="White R.A. III"/>
            <person name="Burns B.P."/>
        </authorList>
    </citation>
    <scope>NUCLEOTIDE SEQUENCE</scope>
    <source>
        <strain evidence="1">Rbin_158</strain>
    </source>
</reference>
<dbReference type="Proteomes" id="UP000649604">
    <property type="component" value="Unassembled WGS sequence"/>
</dbReference>